<keyword evidence="2 7" id="KW-0808">Transferase</keyword>
<dbReference type="GO" id="GO:0005886">
    <property type="term" value="C:plasma membrane"/>
    <property type="evidence" value="ECO:0007669"/>
    <property type="project" value="InterPro"/>
</dbReference>
<dbReference type="GO" id="GO:0008961">
    <property type="term" value="F:phosphatidylglycerol-prolipoprotein diacylglyceryl transferase activity"/>
    <property type="evidence" value="ECO:0007669"/>
    <property type="project" value="InterPro"/>
</dbReference>
<gene>
    <name evidence="7" type="ORF">B1B_04233</name>
</gene>
<dbReference type="PANTHER" id="PTHR30589">
    <property type="entry name" value="PROLIPOPROTEIN DIACYLGLYCERYL TRANSFERASE"/>
    <property type="match status" value="1"/>
</dbReference>
<evidence type="ECO:0000256" key="4">
    <source>
        <dbReference type="ARBA" id="ARBA00022989"/>
    </source>
</evidence>
<dbReference type="EC" id="2.4.99.-" evidence="7"/>
<dbReference type="InterPro" id="IPR001640">
    <property type="entry name" value="Lgt"/>
</dbReference>
<dbReference type="AlphaFoldDB" id="T1CRK5"/>
<feature type="transmembrane region" description="Helical" evidence="6">
    <location>
        <begin position="12"/>
        <end position="36"/>
    </location>
</feature>
<dbReference type="GO" id="GO:0042158">
    <property type="term" value="P:lipoprotein biosynthetic process"/>
    <property type="evidence" value="ECO:0007669"/>
    <property type="project" value="InterPro"/>
</dbReference>
<dbReference type="PANTHER" id="PTHR30589:SF0">
    <property type="entry name" value="PHOSPHATIDYLGLYCEROL--PROLIPOPROTEIN DIACYLGLYCERYL TRANSFERASE"/>
    <property type="match status" value="1"/>
</dbReference>
<feature type="transmembrane region" description="Helical" evidence="6">
    <location>
        <begin position="96"/>
        <end position="113"/>
    </location>
</feature>
<evidence type="ECO:0000256" key="2">
    <source>
        <dbReference type="ARBA" id="ARBA00022679"/>
    </source>
</evidence>
<organism evidence="7">
    <name type="scientific">mine drainage metagenome</name>
    <dbReference type="NCBI Taxonomy" id="410659"/>
    <lineage>
        <taxon>unclassified sequences</taxon>
        <taxon>metagenomes</taxon>
        <taxon>ecological metagenomes</taxon>
    </lineage>
</organism>
<proteinExistence type="inferred from homology"/>
<evidence type="ECO:0000313" key="7">
    <source>
        <dbReference type="EMBL" id="EQD71820.1"/>
    </source>
</evidence>
<evidence type="ECO:0000256" key="6">
    <source>
        <dbReference type="SAM" id="Phobius"/>
    </source>
</evidence>
<evidence type="ECO:0000256" key="1">
    <source>
        <dbReference type="ARBA" id="ARBA00022475"/>
    </source>
</evidence>
<feature type="transmembrane region" description="Helical" evidence="6">
    <location>
        <begin position="213"/>
        <end position="230"/>
    </location>
</feature>
<reference evidence="7" key="1">
    <citation type="submission" date="2013-08" db="EMBL/GenBank/DDBJ databases">
        <authorList>
            <person name="Mendez C."/>
            <person name="Richter M."/>
            <person name="Ferrer M."/>
            <person name="Sanchez J."/>
        </authorList>
    </citation>
    <scope>NUCLEOTIDE SEQUENCE</scope>
</reference>
<reference evidence="7" key="2">
    <citation type="journal article" date="2014" name="ISME J.">
        <title>Microbial stratification in low pH oxic and suboxic macroscopic growths along an acid mine drainage.</title>
        <authorList>
            <person name="Mendez-Garcia C."/>
            <person name="Mesa V."/>
            <person name="Sprenger R.R."/>
            <person name="Richter M."/>
            <person name="Diez M.S."/>
            <person name="Solano J."/>
            <person name="Bargiela R."/>
            <person name="Golyshina O.V."/>
            <person name="Manteca A."/>
            <person name="Ramos J.L."/>
            <person name="Gallego J.R."/>
            <person name="Llorente I."/>
            <person name="Martins Dos Santos V.A."/>
            <person name="Jensen O.N."/>
            <person name="Pelaez A.I."/>
            <person name="Sanchez J."/>
            <person name="Ferrer M."/>
        </authorList>
    </citation>
    <scope>NUCLEOTIDE SEQUENCE</scope>
</reference>
<dbReference type="PROSITE" id="PS01311">
    <property type="entry name" value="LGT"/>
    <property type="match status" value="1"/>
</dbReference>
<keyword evidence="7" id="KW-0449">Lipoprotein</keyword>
<protein>
    <submittedName>
        <fullName evidence="7">Prolipoprotein diacylglyceryl transferase</fullName>
        <ecNumber evidence="7">2.4.99.-</ecNumber>
    </submittedName>
</protein>
<keyword evidence="4 6" id="KW-1133">Transmembrane helix</keyword>
<feature type="transmembrane region" description="Helical" evidence="6">
    <location>
        <begin position="188"/>
        <end position="207"/>
    </location>
</feature>
<keyword evidence="1" id="KW-1003">Cell membrane</keyword>
<dbReference type="HAMAP" id="MF_01147">
    <property type="entry name" value="Lgt"/>
    <property type="match status" value="1"/>
</dbReference>
<keyword evidence="7" id="KW-0328">Glycosyltransferase</keyword>
<evidence type="ECO:0000256" key="5">
    <source>
        <dbReference type="ARBA" id="ARBA00023136"/>
    </source>
</evidence>
<dbReference type="EMBL" id="AUZY01002658">
    <property type="protein sequence ID" value="EQD71820.1"/>
    <property type="molecule type" value="Genomic_DNA"/>
</dbReference>
<evidence type="ECO:0000256" key="3">
    <source>
        <dbReference type="ARBA" id="ARBA00022692"/>
    </source>
</evidence>
<feature type="transmembrane region" description="Helical" evidence="6">
    <location>
        <begin position="242"/>
        <end position="270"/>
    </location>
</feature>
<sequence length="280" mass="31242">MLNYPTINPVALVIGPLAIHWYGLMYLFGIAAAFWLLHRRIHGRVSGWTNDQLLDLVFYAALGVIVGGRIGYVLLYNLPYYLADPIRIFEVWDGGMSFHGGMLGVIAAMMIYGHRTGRNVFDLTDFIAPVVPLGLLAGRAGNFINGELWGQVSHLPWAMRLPCSNPRFFFYCGYVGPGWSAPHVPSQLYELVLEGIVLFVVLFWFSARARPRMAVSGLFALLYGVFRTSVEFVRLPDPQLGYLAFGWLTMGQVLSIPMIAAGLLLLYLAYHHEPMEPSGV</sequence>
<name>T1CRK5_9ZZZZ</name>
<accession>T1CRK5</accession>
<comment type="caution">
    <text evidence="7">The sequence shown here is derived from an EMBL/GenBank/DDBJ whole genome shotgun (WGS) entry which is preliminary data.</text>
</comment>
<keyword evidence="3 6" id="KW-0812">Transmembrane</keyword>
<dbReference type="NCBIfam" id="TIGR00544">
    <property type="entry name" value="lgt"/>
    <property type="match status" value="1"/>
</dbReference>
<feature type="transmembrane region" description="Helical" evidence="6">
    <location>
        <begin position="56"/>
        <end position="76"/>
    </location>
</feature>
<dbReference type="Pfam" id="PF01790">
    <property type="entry name" value="LGT"/>
    <property type="match status" value="1"/>
</dbReference>
<keyword evidence="5 6" id="KW-0472">Membrane</keyword>